<sequence>MFLRKLDQFEQKRPTASIQVSRCHIFADFVSPENSTNISDLAERLDNVLDPEREDPNSDSNSTSTSASFTSASDANASLAKIVAYAIAEYECRDTIIIARAQLGKYPPSPLHCKAPTSEEVDFNNTDEIADESLRRMITRVNETTHWDATLFGDLKRTKPDTGKGQARASISTPRR</sequence>
<gene>
    <name evidence="2" type="ORF">Z518_09473</name>
</gene>
<reference evidence="2 3" key="1">
    <citation type="submission" date="2015-01" db="EMBL/GenBank/DDBJ databases">
        <title>The Genome Sequence of Rhinocladiella mackenzie CBS 650.93.</title>
        <authorList>
            <consortium name="The Broad Institute Genomics Platform"/>
            <person name="Cuomo C."/>
            <person name="de Hoog S."/>
            <person name="Gorbushina A."/>
            <person name="Stielow B."/>
            <person name="Teixiera M."/>
            <person name="Abouelleil A."/>
            <person name="Chapman S.B."/>
            <person name="Priest M."/>
            <person name="Young S.K."/>
            <person name="Wortman J."/>
            <person name="Nusbaum C."/>
            <person name="Birren B."/>
        </authorList>
    </citation>
    <scope>NUCLEOTIDE SEQUENCE [LARGE SCALE GENOMIC DNA]</scope>
    <source>
        <strain evidence="2 3">CBS 650.93</strain>
    </source>
</reference>
<dbReference type="EMBL" id="KN847481">
    <property type="protein sequence ID" value="KIX01746.1"/>
    <property type="molecule type" value="Genomic_DNA"/>
</dbReference>
<feature type="region of interest" description="Disordered" evidence="1">
    <location>
        <begin position="155"/>
        <end position="176"/>
    </location>
</feature>
<evidence type="ECO:0000256" key="1">
    <source>
        <dbReference type="SAM" id="MobiDB-lite"/>
    </source>
</evidence>
<dbReference type="VEuPathDB" id="FungiDB:Z518_09473"/>
<protein>
    <submittedName>
        <fullName evidence="2">Rhinocladiella mackenziei CBS 650.93 unplaced genomic scaffold supercont1.7, whole genome shotgun sequence</fullName>
    </submittedName>
</protein>
<feature type="compositionally biased region" description="Low complexity" evidence="1">
    <location>
        <begin position="58"/>
        <end position="70"/>
    </location>
</feature>
<dbReference type="RefSeq" id="XP_013268882.1">
    <property type="nucleotide sequence ID" value="XM_013413428.1"/>
</dbReference>
<organism evidence="2 3">
    <name type="scientific">Rhinocladiella mackenziei CBS 650.93</name>
    <dbReference type="NCBI Taxonomy" id="1442369"/>
    <lineage>
        <taxon>Eukaryota</taxon>
        <taxon>Fungi</taxon>
        <taxon>Dikarya</taxon>
        <taxon>Ascomycota</taxon>
        <taxon>Pezizomycotina</taxon>
        <taxon>Eurotiomycetes</taxon>
        <taxon>Chaetothyriomycetidae</taxon>
        <taxon>Chaetothyriales</taxon>
        <taxon>Herpotrichiellaceae</taxon>
        <taxon>Rhinocladiella</taxon>
    </lineage>
</organism>
<dbReference type="HOGENOM" id="CLU_1526008_0_0_1"/>
<feature type="region of interest" description="Disordered" evidence="1">
    <location>
        <begin position="50"/>
        <end position="70"/>
    </location>
</feature>
<dbReference type="AlphaFoldDB" id="A0A0D2IEQ7"/>
<name>A0A0D2IEQ7_9EURO</name>
<accession>A0A0D2IEQ7</accession>
<proteinExistence type="predicted"/>
<evidence type="ECO:0000313" key="3">
    <source>
        <dbReference type="Proteomes" id="UP000053617"/>
    </source>
</evidence>
<dbReference type="GeneID" id="25297544"/>
<dbReference type="Proteomes" id="UP000053617">
    <property type="component" value="Unassembled WGS sequence"/>
</dbReference>
<evidence type="ECO:0000313" key="2">
    <source>
        <dbReference type="EMBL" id="KIX01746.1"/>
    </source>
</evidence>
<keyword evidence="3" id="KW-1185">Reference proteome</keyword>